<reference evidence="1" key="1">
    <citation type="journal article" date="2018" name="Genome Biol.">
        <title>SKESA: strategic k-mer extension for scrupulous assemblies.</title>
        <authorList>
            <person name="Souvorov A."/>
            <person name="Agarwala R."/>
            <person name="Lipman D.J."/>
        </authorList>
    </citation>
    <scope>NUCLEOTIDE SEQUENCE</scope>
    <source>
        <strain evidence="1">Salmonella enterica</strain>
    </source>
</reference>
<sequence>MNTKVLFVKKALKSITCATLSLLPALSRAVTELRSLSAARLKAGKSF</sequence>
<evidence type="ECO:0000313" key="1">
    <source>
        <dbReference type="EMBL" id="HAE2238261.1"/>
    </source>
</evidence>
<protein>
    <submittedName>
        <fullName evidence="1">Uncharacterized protein</fullName>
    </submittedName>
</protein>
<gene>
    <name evidence="1" type="ORF">G3231_005254</name>
</gene>
<organism evidence="1">
    <name type="scientific">Salmonella typhimurium</name>
    <dbReference type="NCBI Taxonomy" id="90371"/>
    <lineage>
        <taxon>Bacteria</taxon>
        <taxon>Pseudomonadati</taxon>
        <taxon>Pseudomonadota</taxon>
        <taxon>Gammaproteobacteria</taxon>
        <taxon>Enterobacterales</taxon>
        <taxon>Enterobacteriaceae</taxon>
        <taxon>Salmonella</taxon>
    </lineage>
</organism>
<proteinExistence type="predicted"/>
<comment type="caution">
    <text evidence="1">The sequence shown here is derived from an EMBL/GenBank/DDBJ whole genome shotgun (WGS) entry which is preliminary data.</text>
</comment>
<accession>A0A727Z1H3</accession>
<reference evidence="1" key="2">
    <citation type="submission" date="2018-07" db="EMBL/GenBank/DDBJ databases">
        <authorList>
            <consortium name="NCBI Pathogen Detection Project"/>
        </authorList>
    </citation>
    <scope>NUCLEOTIDE SEQUENCE</scope>
    <source>
        <strain evidence="1">Salmonella enterica</strain>
    </source>
</reference>
<dbReference type="RefSeq" id="WP_016249640.1">
    <property type="nucleotide sequence ID" value="NZ_JARAME010000045.1"/>
</dbReference>
<name>A0A727Z1H3_SALTM</name>
<dbReference type="AlphaFoldDB" id="A0A727Z1H3"/>
<dbReference type="EMBL" id="DAARFR010000080">
    <property type="protein sequence ID" value="HAE2238261.1"/>
    <property type="molecule type" value="Genomic_DNA"/>
</dbReference>